<dbReference type="CDD" id="cd02893">
    <property type="entry name" value="FTase"/>
    <property type="match status" value="1"/>
</dbReference>
<keyword evidence="7" id="KW-0677">Repeat</keyword>
<dbReference type="STRING" id="1531966.A0A0A1T208"/>
<evidence type="ECO:0000256" key="4">
    <source>
        <dbReference type="ARBA" id="ARBA00022602"/>
    </source>
</evidence>
<sequence>MPFPVRLNKPSSRAVFQRKFKRVDPKDSRATGAMDETTAFAGWNDIYIPMLFTTMPPIVDELSTNTYKLQQKTVEECLPFLNGQEHPNKCNQHGVPQLDRQNHAQFLHKQLGNFPPQYLAIDASRPWWFYWCLAALSLIGEDISVYTDRMVETARPLQNPGGGFGGGFGQMSHLATSYATVLALMLVGGEESYEMIDRRTMWKWLCSLKQPDGGFQMAVGGEEDVRGAYCAAVIVSLLNLPLELSQDSPAYAAGRRSLFDGLGEWVGKCQTFEGGMSSMPGLEAHGAYTFCALGCLAILDAPHRSLPRYLNVRRLVSWLSSRQYAPEGGFGGRTNKVVDGCYSHWIGGCWPLVEAALNGPPAEATNSSSGHKVDVDSMYSRDGLIRYILCCCQDMSKRGGLRDKPSKLSDAYHTCYVLTGLSSAQHQWRVSSSRPEGSTIDADEWIVLPYLEGEQIFDEDDRIGTAHPVYVIPKHKVDDARNYFRSKLGF</sequence>
<keyword evidence="5 9" id="KW-0808">Transferase</keyword>
<evidence type="ECO:0000256" key="7">
    <source>
        <dbReference type="ARBA" id="ARBA00022737"/>
    </source>
</evidence>
<dbReference type="Pfam" id="PF00432">
    <property type="entry name" value="Prenyltrans"/>
    <property type="match status" value="1"/>
</dbReference>
<dbReference type="FunFam" id="1.50.10.20:FF:000014">
    <property type="entry name" value="Protein farnesyltransferase subunit beta"/>
    <property type="match status" value="1"/>
</dbReference>
<name>A0A0A1T208_9HYPO</name>
<dbReference type="InterPro" id="IPR008930">
    <property type="entry name" value="Terpenoid_cyclase/PrenylTrfase"/>
</dbReference>
<dbReference type="GO" id="GO:0004660">
    <property type="term" value="F:protein farnesyltransferase activity"/>
    <property type="evidence" value="ECO:0007669"/>
    <property type="project" value="UniProtKB-UniRule"/>
</dbReference>
<evidence type="ECO:0000256" key="2">
    <source>
        <dbReference type="ARBA" id="ARBA00012702"/>
    </source>
</evidence>
<comment type="similarity">
    <text evidence="1 9">Belongs to the protein prenyltransferase subunit beta family.</text>
</comment>
<organism evidence="11 12">
    <name type="scientific">[Torrubiella] hemipterigena</name>
    <dbReference type="NCBI Taxonomy" id="1531966"/>
    <lineage>
        <taxon>Eukaryota</taxon>
        <taxon>Fungi</taxon>
        <taxon>Dikarya</taxon>
        <taxon>Ascomycota</taxon>
        <taxon>Pezizomycotina</taxon>
        <taxon>Sordariomycetes</taxon>
        <taxon>Hypocreomycetidae</taxon>
        <taxon>Hypocreales</taxon>
        <taxon>Clavicipitaceae</taxon>
        <taxon>Clavicipitaceae incertae sedis</taxon>
        <taxon>'Torrubiella' clade</taxon>
    </lineage>
</organism>
<evidence type="ECO:0000313" key="11">
    <source>
        <dbReference type="EMBL" id="CEJ91171.1"/>
    </source>
</evidence>
<evidence type="ECO:0000313" key="12">
    <source>
        <dbReference type="Proteomes" id="UP000039046"/>
    </source>
</evidence>
<dbReference type="EMBL" id="CDHN01000003">
    <property type="protein sequence ID" value="CEJ91171.1"/>
    <property type="molecule type" value="Genomic_DNA"/>
</dbReference>
<dbReference type="SUPFAM" id="SSF48239">
    <property type="entry name" value="Terpenoid cyclases/Protein prenyltransferases"/>
    <property type="match status" value="1"/>
</dbReference>
<dbReference type="PANTHER" id="PTHR11774:SF6">
    <property type="entry name" value="PROTEIN FARNESYLTRANSFERASE SUBUNIT BETA"/>
    <property type="match status" value="1"/>
</dbReference>
<comment type="catalytic activity">
    <reaction evidence="9">
        <text>L-cysteinyl-[protein] + (2E,6E)-farnesyl diphosphate = S-(2E,6E)-farnesyl-L-cysteinyl-[protein] + diphosphate</text>
        <dbReference type="Rhea" id="RHEA:13345"/>
        <dbReference type="Rhea" id="RHEA-COMP:10131"/>
        <dbReference type="Rhea" id="RHEA-COMP:11535"/>
        <dbReference type="ChEBI" id="CHEBI:29950"/>
        <dbReference type="ChEBI" id="CHEBI:33019"/>
        <dbReference type="ChEBI" id="CHEBI:86019"/>
        <dbReference type="ChEBI" id="CHEBI:175763"/>
    </reaction>
</comment>
<comment type="function">
    <text evidence="9">Catalyzes the transfer of a farnesyl moiety from farnesyl diphosphate to a cysteine at the fourth position from the C-terminus of several proteins. The beta subunit is responsible for peptide-binding.</text>
</comment>
<dbReference type="OrthoDB" id="10261146at2759"/>
<dbReference type="InterPro" id="IPR001330">
    <property type="entry name" value="Prenyltrans"/>
</dbReference>
<evidence type="ECO:0000256" key="8">
    <source>
        <dbReference type="ARBA" id="ARBA00022833"/>
    </source>
</evidence>
<dbReference type="GO" id="GO:0097354">
    <property type="term" value="P:prenylation"/>
    <property type="evidence" value="ECO:0007669"/>
    <property type="project" value="UniProtKB-UniRule"/>
</dbReference>
<dbReference type="Proteomes" id="UP000039046">
    <property type="component" value="Unassembled WGS sequence"/>
</dbReference>
<dbReference type="Gene3D" id="1.50.10.20">
    <property type="match status" value="1"/>
</dbReference>
<comment type="cofactor">
    <cofactor evidence="9">
        <name>Zn(2+)</name>
        <dbReference type="ChEBI" id="CHEBI:29105"/>
    </cofactor>
    <text evidence="9">Binds 1 zinc ion per subunit.</text>
</comment>
<protein>
    <recommendedName>
        <fullName evidence="3 9">Protein farnesyltransferase subunit beta</fullName>
        <shortName evidence="9">FTase-beta</shortName>
        <ecNumber evidence="2 9">2.5.1.58</ecNumber>
    </recommendedName>
</protein>
<evidence type="ECO:0000259" key="10">
    <source>
        <dbReference type="Pfam" id="PF00432"/>
    </source>
</evidence>
<accession>A0A0A1T208</accession>
<keyword evidence="4 9" id="KW-0637">Prenyltransferase</keyword>
<dbReference type="GO" id="GO:0008270">
    <property type="term" value="F:zinc ion binding"/>
    <property type="evidence" value="ECO:0007669"/>
    <property type="project" value="UniProtKB-UniRule"/>
</dbReference>
<dbReference type="HOGENOM" id="CLU_028946_1_0_1"/>
<keyword evidence="12" id="KW-1185">Reference proteome</keyword>
<evidence type="ECO:0000256" key="1">
    <source>
        <dbReference type="ARBA" id="ARBA00010497"/>
    </source>
</evidence>
<gene>
    <name evidence="11" type="ORF">VHEMI06902</name>
</gene>
<evidence type="ECO:0000256" key="6">
    <source>
        <dbReference type="ARBA" id="ARBA00022723"/>
    </source>
</evidence>
<proteinExistence type="inferred from homology"/>
<dbReference type="EC" id="2.5.1.58" evidence="2 9"/>
<dbReference type="InterPro" id="IPR045089">
    <property type="entry name" value="PGGT1B-like"/>
</dbReference>
<dbReference type="GO" id="GO:0005965">
    <property type="term" value="C:protein farnesyltransferase complex"/>
    <property type="evidence" value="ECO:0007669"/>
    <property type="project" value="UniProtKB-UniRule"/>
</dbReference>
<keyword evidence="8 9" id="KW-0862">Zinc</keyword>
<evidence type="ECO:0000256" key="5">
    <source>
        <dbReference type="ARBA" id="ARBA00022679"/>
    </source>
</evidence>
<dbReference type="PANTHER" id="PTHR11774">
    <property type="entry name" value="GERANYLGERANYL TRANSFERASE TYPE BETA SUBUNIT"/>
    <property type="match status" value="1"/>
</dbReference>
<reference evidence="11 12" key="1">
    <citation type="journal article" date="2015" name="Genome Announc.">
        <title>Draft Genome Sequence and Gene Annotation of the Entomopathogenic Fungus Verticillium hemipterigenum.</title>
        <authorList>
            <person name="Horn F."/>
            <person name="Habel A."/>
            <person name="Scharf D.H."/>
            <person name="Dworschak J."/>
            <person name="Brakhage A.A."/>
            <person name="Guthke R."/>
            <person name="Hertweck C."/>
            <person name="Linde J."/>
        </authorList>
    </citation>
    <scope>NUCLEOTIDE SEQUENCE [LARGE SCALE GENOMIC DNA]</scope>
</reference>
<dbReference type="AlphaFoldDB" id="A0A0A1T208"/>
<evidence type="ECO:0000256" key="9">
    <source>
        <dbReference type="RuleBase" id="RU365056"/>
    </source>
</evidence>
<keyword evidence="6 9" id="KW-0479">Metal-binding</keyword>
<evidence type="ECO:0000256" key="3">
    <source>
        <dbReference type="ARBA" id="ARBA00015798"/>
    </source>
</evidence>
<comment type="subunit">
    <text evidence="9">Heterodimer of an alpha and a beta subunit.</text>
</comment>
<feature type="domain" description="Prenyltransferase alpha-alpha toroid" evidence="10">
    <location>
        <begin position="98"/>
        <end position="470"/>
    </location>
</feature>
<dbReference type="InterPro" id="IPR026872">
    <property type="entry name" value="FTB"/>
</dbReference>